<reference evidence="1" key="1">
    <citation type="journal article" date="2022" name="bioRxiv">
        <title>Sequencing and chromosome-scale assembly of the giantPleurodeles waltlgenome.</title>
        <authorList>
            <person name="Brown T."/>
            <person name="Elewa A."/>
            <person name="Iarovenko S."/>
            <person name="Subramanian E."/>
            <person name="Araus A.J."/>
            <person name="Petzold A."/>
            <person name="Susuki M."/>
            <person name="Suzuki K.-i.T."/>
            <person name="Hayashi T."/>
            <person name="Toyoda A."/>
            <person name="Oliveira C."/>
            <person name="Osipova E."/>
            <person name="Leigh N.D."/>
            <person name="Simon A."/>
            <person name="Yun M.H."/>
        </authorList>
    </citation>
    <scope>NUCLEOTIDE SEQUENCE</scope>
    <source>
        <strain evidence="1">20211129_DDA</strain>
        <tissue evidence="1">Liver</tissue>
    </source>
</reference>
<dbReference type="AlphaFoldDB" id="A0AAV7TSA9"/>
<evidence type="ECO:0000313" key="2">
    <source>
        <dbReference type="Proteomes" id="UP001066276"/>
    </source>
</evidence>
<organism evidence="1 2">
    <name type="scientific">Pleurodeles waltl</name>
    <name type="common">Iberian ribbed newt</name>
    <dbReference type="NCBI Taxonomy" id="8319"/>
    <lineage>
        <taxon>Eukaryota</taxon>
        <taxon>Metazoa</taxon>
        <taxon>Chordata</taxon>
        <taxon>Craniata</taxon>
        <taxon>Vertebrata</taxon>
        <taxon>Euteleostomi</taxon>
        <taxon>Amphibia</taxon>
        <taxon>Batrachia</taxon>
        <taxon>Caudata</taxon>
        <taxon>Salamandroidea</taxon>
        <taxon>Salamandridae</taxon>
        <taxon>Pleurodelinae</taxon>
        <taxon>Pleurodeles</taxon>
    </lineage>
</organism>
<dbReference type="EMBL" id="JANPWB010000006">
    <property type="protein sequence ID" value="KAJ1179100.1"/>
    <property type="molecule type" value="Genomic_DNA"/>
</dbReference>
<comment type="caution">
    <text evidence="1">The sequence shown here is derived from an EMBL/GenBank/DDBJ whole genome shotgun (WGS) entry which is preliminary data.</text>
</comment>
<name>A0AAV7TSA9_PLEWA</name>
<evidence type="ECO:0000313" key="1">
    <source>
        <dbReference type="EMBL" id="KAJ1179100.1"/>
    </source>
</evidence>
<proteinExistence type="predicted"/>
<keyword evidence="2" id="KW-1185">Reference proteome</keyword>
<dbReference type="Proteomes" id="UP001066276">
    <property type="component" value="Chromosome 3_2"/>
</dbReference>
<accession>A0AAV7TSA9</accession>
<gene>
    <name evidence="1" type="ORF">NDU88_004336</name>
</gene>
<protein>
    <submittedName>
        <fullName evidence="1">Uncharacterized protein</fullName>
    </submittedName>
</protein>
<sequence>MPAPAPYILWEVLNFHQPSDTDGSNNGNMRTRLNKPKTNIRWLRRFHLMISTFVLCFAARQHFPLQLERSSSPAETELLAREAPRVTLCAPLTHWRPWRALLDPWQQNVQ</sequence>